<dbReference type="EMBL" id="SZVO01000001">
    <property type="protein sequence ID" value="TKT94067.1"/>
    <property type="molecule type" value="Genomic_DNA"/>
</dbReference>
<dbReference type="GO" id="GO:0016787">
    <property type="term" value="F:hydrolase activity"/>
    <property type="evidence" value="ECO:0007669"/>
    <property type="project" value="UniProtKB-KW"/>
</dbReference>
<evidence type="ECO:0000313" key="4">
    <source>
        <dbReference type="Proteomes" id="UP000304900"/>
    </source>
</evidence>
<evidence type="ECO:0000256" key="2">
    <source>
        <dbReference type="SAM" id="SignalP"/>
    </source>
</evidence>
<comment type="caution">
    <text evidence="3">The sequence shown here is derived from an EMBL/GenBank/DDBJ whole genome shotgun (WGS) entry which is preliminary data.</text>
</comment>
<dbReference type="OrthoDB" id="7167803at2"/>
<evidence type="ECO:0000256" key="1">
    <source>
        <dbReference type="ARBA" id="ARBA00022801"/>
    </source>
</evidence>
<proteinExistence type="predicted"/>
<dbReference type="Gene3D" id="3.30.379.10">
    <property type="entry name" value="Chitobiase/beta-hexosaminidase domain 2-like"/>
    <property type="match status" value="1"/>
</dbReference>
<protein>
    <recommendedName>
        <fullName evidence="5">Alpha glucuronidase N-terminal domain-containing protein</fullName>
    </recommendedName>
</protein>
<organism evidence="3 4">
    <name type="scientific">Dyadobacter frigoris</name>
    <dbReference type="NCBI Taxonomy" id="2576211"/>
    <lineage>
        <taxon>Bacteria</taxon>
        <taxon>Pseudomonadati</taxon>
        <taxon>Bacteroidota</taxon>
        <taxon>Cytophagia</taxon>
        <taxon>Cytophagales</taxon>
        <taxon>Spirosomataceae</taxon>
        <taxon>Dyadobacter</taxon>
    </lineage>
</organism>
<feature type="chain" id="PRO_5020463018" description="Alpha glucuronidase N-terminal domain-containing protein" evidence="2">
    <location>
        <begin position="32"/>
        <end position="792"/>
    </location>
</feature>
<reference evidence="3 4" key="1">
    <citation type="submission" date="2019-05" db="EMBL/GenBank/DDBJ databases">
        <title>Dyadobacter AR-3-8 sp. nov., isolated from arctic soil.</title>
        <authorList>
            <person name="Chaudhary D.K."/>
        </authorList>
    </citation>
    <scope>NUCLEOTIDE SEQUENCE [LARGE SCALE GENOMIC DNA]</scope>
    <source>
        <strain evidence="3 4">AR-3-8</strain>
    </source>
</reference>
<evidence type="ECO:0000313" key="3">
    <source>
        <dbReference type="EMBL" id="TKT94067.1"/>
    </source>
</evidence>
<dbReference type="InterPro" id="IPR029018">
    <property type="entry name" value="Hex-like_dom2"/>
</dbReference>
<dbReference type="RefSeq" id="WP_137338356.1">
    <property type="nucleotide sequence ID" value="NZ_SZVO01000001.1"/>
</dbReference>
<evidence type="ECO:0008006" key="5">
    <source>
        <dbReference type="Google" id="ProtNLM"/>
    </source>
</evidence>
<dbReference type="AlphaFoldDB" id="A0A4U6DCH1"/>
<accession>A0A4U6DCH1</accession>
<dbReference type="Proteomes" id="UP000304900">
    <property type="component" value="Unassembled WGS sequence"/>
</dbReference>
<dbReference type="SUPFAM" id="SSF55545">
    <property type="entry name" value="beta-N-acetylhexosaminidase-like domain"/>
    <property type="match status" value="1"/>
</dbReference>
<dbReference type="GO" id="GO:0005975">
    <property type="term" value="P:carbohydrate metabolic process"/>
    <property type="evidence" value="ECO:0007669"/>
    <property type="project" value="UniProtKB-ARBA"/>
</dbReference>
<keyword evidence="2" id="KW-0732">Signal</keyword>
<sequence>MRSKIQSYSFLPTFKWSAICLVLLVSGFAHALYAQTVNLKNAVLMVSPAIPSPMKETAATVLSEEIAKRTGFGLKNAAVWPKAGVPTIALVLSTDTELFGKPAPSKRTGENPEFKKEGYRIVTETSEKGNIIWIIGADSRGILFGSGWLLRNLSMDKNILQLDEKADFATSPDYPIRGHQLGYRTTANTYDAWTTGQFDQYIRELAIFGTNAIEGIPFQEGEAPSPHFKIPSAEMRIRMSEMCQKYDMDYWVWTPATFNLKDEAKRKAEIEMHEEFYKRAPRLDHIFFPGGDPGENEPSDVMPFLKELQSRLVKYHPNAKMWISLQGFSVEQIDYFYKYIETEKPTWLQGVVSGPGSPPMAETRYRLPKQYQHREYPDITHAIRCEFPVEKYDQAFALTLGRESVNPRPYAFAKIHEKYAPFTDGFMSYSDGSHDDVNKVLWSMRAWDVKKDVHQILKEYAGFFFGKNIDNAVASGIEALEQNWKGSLAENGGVEMTYQFWKNLESTNPKLKDNWRWQMLLLRGYYDEYTRLRLINEQELEKQANEILAKADNQTITKSMDQALAIVNKADTEPIARDIRKHIEDLSDALYISIGLQTSSAKHKPRNPERGAVMDFVDYPLNNRWWLDDEFEKIKKIKEPAEQLAMLKRIATWENPGEGSYYDDISSVAKGPRVKTISDDATDVAWWDSGKSRKRLSSQLYQREPALDYVNLDPGARYIIRVAGYGEALLRVDGQRLSPKLYNKEENSFKEWIVPLSLTQDGKISVTFDGPEESDLNWRKNSKISDVWLLKE</sequence>
<keyword evidence="1" id="KW-0378">Hydrolase</keyword>
<gene>
    <name evidence="3" type="ORF">FDK13_02325</name>
</gene>
<keyword evidence="4" id="KW-1185">Reference proteome</keyword>
<name>A0A4U6DCH1_9BACT</name>
<feature type="signal peptide" evidence="2">
    <location>
        <begin position="1"/>
        <end position="31"/>
    </location>
</feature>